<name>A0ABU7WBR3_9GAMM</name>
<dbReference type="Pfam" id="PF12833">
    <property type="entry name" value="HTH_18"/>
    <property type="match status" value="1"/>
</dbReference>
<dbReference type="PANTHER" id="PTHR46796">
    <property type="entry name" value="HTH-TYPE TRANSCRIPTIONAL ACTIVATOR RHAS-RELATED"/>
    <property type="match status" value="1"/>
</dbReference>
<dbReference type="InterPro" id="IPR009057">
    <property type="entry name" value="Homeodomain-like_sf"/>
</dbReference>
<sequence length="247" mass="26812">MCLSPCPIAIRSYGADSTVDRHDFAQLVLPLTGELAMDIAGREARLDRHVAAFVESGARHDQVSRVANRSIILDLHTGALDDDAMARLARRPYIALSPDAINLVGYMGLQAARGAVPEHRMRLWMPLLVDALLGDDARPVPRLARLQAIVEADPGRAWTVASMAGRIGVGAGRLHAVFQQELGQTPRAWLAGVRLARARHLLAQTALPIAELAGLCGYADQSALTRAMRRATGTTPAQWRRQTRVRA</sequence>
<dbReference type="PANTHER" id="PTHR46796:SF2">
    <property type="entry name" value="TRANSCRIPTIONAL REGULATORY PROTEIN"/>
    <property type="match status" value="1"/>
</dbReference>
<dbReference type="InterPro" id="IPR050204">
    <property type="entry name" value="AraC_XylS_family_regulators"/>
</dbReference>
<evidence type="ECO:0000313" key="6">
    <source>
        <dbReference type="Proteomes" id="UP001358324"/>
    </source>
</evidence>
<dbReference type="SUPFAM" id="SSF46689">
    <property type="entry name" value="Homeodomain-like"/>
    <property type="match status" value="2"/>
</dbReference>
<evidence type="ECO:0000256" key="3">
    <source>
        <dbReference type="ARBA" id="ARBA00023163"/>
    </source>
</evidence>
<feature type="domain" description="HTH araC/xylS-type" evidence="4">
    <location>
        <begin position="144"/>
        <end position="242"/>
    </location>
</feature>
<dbReference type="Gene3D" id="1.10.10.60">
    <property type="entry name" value="Homeodomain-like"/>
    <property type="match status" value="1"/>
</dbReference>
<organism evidence="5 6">
    <name type="scientific">Luteimonas flava</name>
    <dbReference type="NCBI Taxonomy" id="3115822"/>
    <lineage>
        <taxon>Bacteria</taxon>
        <taxon>Pseudomonadati</taxon>
        <taxon>Pseudomonadota</taxon>
        <taxon>Gammaproteobacteria</taxon>
        <taxon>Lysobacterales</taxon>
        <taxon>Lysobacteraceae</taxon>
        <taxon>Luteimonas</taxon>
    </lineage>
</organism>
<dbReference type="PROSITE" id="PS01124">
    <property type="entry name" value="HTH_ARAC_FAMILY_2"/>
    <property type="match status" value="1"/>
</dbReference>
<dbReference type="InterPro" id="IPR018060">
    <property type="entry name" value="HTH_AraC"/>
</dbReference>
<proteinExistence type="predicted"/>
<accession>A0ABU7WBR3</accession>
<keyword evidence="1" id="KW-0805">Transcription regulation</keyword>
<gene>
    <name evidence="5" type="ORF">V3391_04145</name>
</gene>
<keyword evidence="6" id="KW-1185">Reference proteome</keyword>
<evidence type="ECO:0000256" key="1">
    <source>
        <dbReference type="ARBA" id="ARBA00023015"/>
    </source>
</evidence>
<keyword evidence="2" id="KW-0238">DNA-binding</keyword>
<dbReference type="RefSeq" id="WP_332077139.1">
    <property type="nucleotide sequence ID" value="NZ_JAZHBM010000001.1"/>
</dbReference>
<reference evidence="5 6" key="1">
    <citation type="submission" date="2024-01" db="EMBL/GenBank/DDBJ databases">
        <title>Novel species of the genus Luteimonas isolated from rivers.</title>
        <authorList>
            <person name="Lu H."/>
        </authorList>
    </citation>
    <scope>NUCLEOTIDE SEQUENCE [LARGE SCALE GENOMIC DNA]</scope>
    <source>
        <strain evidence="5 6">SMYT11W</strain>
    </source>
</reference>
<dbReference type="SMART" id="SM00342">
    <property type="entry name" value="HTH_ARAC"/>
    <property type="match status" value="1"/>
</dbReference>
<protein>
    <submittedName>
        <fullName evidence="5">AraC family transcriptional regulator</fullName>
    </submittedName>
</protein>
<evidence type="ECO:0000313" key="5">
    <source>
        <dbReference type="EMBL" id="MEF3081402.1"/>
    </source>
</evidence>
<comment type="caution">
    <text evidence="5">The sequence shown here is derived from an EMBL/GenBank/DDBJ whole genome shotgun (WGS) entry which is preliminary data.</text>
</comment>
<evidence type="ECO:0000256" key="2">
    <source>
        <dbReference type="ARBA" id="ARBA00023125"/>
    </source>
</evidence>
<dbReference type="Proteomes" id="UP001358324">
    <property type="component" value="Unassembled WGS sequence"/>
</dbReference>
<dbReference type="EMBL" id="JAZHBM010000001">
    <property type="protein sequence ID" value="MEF3081402.1"/>
    <property type="molecule type" value="Genomic_DNA"/>
</dbReference>
<evidence type="ECO:0000259" key="4">
    <source>
        <dbReference type="PROSITE" id="PS01124"/>
    </source>
</evidence>
<keyword evidence="3" id="KW-0804">Transcription</keyword>